<feature type="transmembrane region" description="Helical" evidence="1">
    <location>
        <begin position="422"/>
        <end position="442"/>
    </location>
</feature>
<dbReference type="Gene3D" id="2.120.10.30">
    <property type="entry name" value="TolB, C-terminal domain"/>
    <property type="match status" value="1"/>
</dbReference>
<evidence type="ECO:0000256" key="1">
    <source>
        <dbReference type="SAM" id="Phobius"/>
    </source>
</evidence>
<protein>
    <recommendedName>
        <fullName evidence="4">WD40-like Beta Propeller Repeat</fullName>
    </recommendedName>
</protein>
<keyword evidence="1" id="KW-1133">Transmembrane helix</keyword>
<feature type="transmembrane region" description="Helical" evidence="1">
    <location>
        <begin position="36"/>
        <end position="54"/>
    </location>
</feature>
<dbReference type="SUPFAM" id="SSF69304">
    <property type="entry name" value="Tricorn protease N-terminal domain"/>
    <property type="match status" value="1"/>
</dbReference>
<keyword evidence="1" id="KW-0472">Membrane</keyword>
<evidence type="ECO:0000313" key="3">
    <source>
        <dbReference type="Proteomes" id="UP000198215"/>
    </source>
</evidence>
<dbReference type="OrthoDB" id="3383117at2"/>
<evidence type="ECO:0000313" key="2">
    <source>
        <dbReference type="EMBL" id="SCG48972.1"/>
    </source>
</evidence>
<sequence length="450" mass="47692">MSVRLREALHRAAADVPAYPVHERALATARRTRRRAALAGVAAVVAVLALGLSVPAAGPARLDPAAGAEVALPDRVGLPVLGSLHATDRPRLGPAAVIFSGQAPRLHGWWDDMRVGVVAAGSDRYRVLTTGTEAPVGEQAVLSPDGRRIAHPGGSSDEPGVDVVDLVDGRTRFLPTRVDRSVLTEPVGWSVDGTRLVLRDTVPVAADGATYRSVLSIVPVDGSRWTHLADGAQEAQFGRTVAFTRDRVAYQFGRTVAVAGLDGRRLSSFPLPADTWLAGKGAWTPEGSLTVVTRAEGTDRWSLRRVDPGTGRDLGPTPLPAVDGVTTIRLLGWAADGSAWVVAYRPEPAAPARFDQPLELDQRTAYGHVRSVRVLALTPGAAVPTTLLTAPDQVLALDVADHVVRAGRVRAADPPSGVGGRFWWWTGLASAVALGLLGLRWARRRRRPSA</sequence>
<organism evidence="2 3">
    <name type="scientific">Micromonospora coxensis</name>
    <dbReference type="NCBI Taxonomy" id="356852"/>
    <lineage>
        <taxon>Bacteria</taxon>
        <taxon>Bacillati</taxon>
        <taxon>Actinomycetota</taxon>
        <taxon>Actinomycetes</taxon>
        <taxon>Micromonosporales</taxon>
        <taxon>Micromonosporaceae</taxon>
        <taxon>Micromonospora</taxon>
    </lineage>
</organism>
<evidence type="ECO:0008006" key="4">
    <source>
        <dbReference type="Google" id="ProtNLM"/>
    </source>
</evidence>
<name>A0A1C5HSL4_9ACTN</name>
<accession>A0A1C5HSL4</accession>
<gene>
    <name evidence="2" type="ORF">GA0070614_1723</name>
</gene>
<dbReference type="Proteomes" id="UP000198215">
    <property type="component" value="Chromosome I"/>
</dbReference>
<dbReference type="EMBL" id="LT607753">
    <property type="protein sequence ID" value="SCG48972.1"/>
    <property type="molecule type" value="Genomic_DNA"/>
</dbReference>
<keyword evidence="1" id="KW-0812">Transmembrane</keyword>
<dbReference type="InterPro" id="IPR011042">
    <property type="entry name" value="6-blade_b-propeller_TolB-like"/>
</dbReference>
<proteinExistence type="predicted"/>
<keyword evidence="3" id="KW-1185">Reference proteome</keyword>
<dbReference type="AlphaFoldDB" id="A0A1C5HSL4"/>
<reference evidence="3" key="1">
    <citation type="submission" date="2016-06" db="EMBL/GenBank/DDBJ databases">
        <authorList>
            <person name="Varghese N."/>
            <person name="Submissions Spin"/>
        </authorList>
    </citation>
    <scope>NUCLEOTIDE SEQUENCE [LARGE SCALE GENOMIC DNA]</scope>
    <source>
        <strain evidence="3">DSM 45161</strain>
    </source>
</reference>
<dbReference type="RefSeq" id="WP_088975445.1">
    <property type="nucleotide sequence ID" value="NZ_LT607753.1"/>
</dbReference>